<evidence type="ECO:0000256" key="2">
    <source>
        <dbReference type="ARBA" id="ARBA00012282"/>
    </source>
</evidence>
<dbReference type="InterPro" id="IPR000160">
    <property type="entry name" value="GGDEF_dom"/>
</dbReference>
<feature type="domain" description="GGDEF" evidence="9">
    <location>
        <begin position="632"/>
        <end position="770"/>
    </location>
</feature>
<dbReference type="EMBL" id="JACHZF010000023">
    <property type="protein sequence ID" value="MBB3332087.1"/>
    <property type="molecule type" value="Genomic_DNA"/>
</dbReference>
<feature type="transmembrane region" description="Helical" evidence="5">
    <location>
        <begin position="24"/>
        <end position="44"/>
    </location>
</feature>
<keyword evidence="5" id="KW-1133">Transmembrane helix</keyword>
<dbReference type="PROSITE" id="PS50887">
    <property type="entry name" value="GGDEF"/>
    <property type="match status" value="1"/>
</dbReference>
<dbReference type="SMART" id="SM00267">
    <property type="entry name" value="GGDEF"/>
    <property type="match status" value="1"/>
</dbReference>
<dbReference type="InterPro" id="IPR043128">
    <property type="entry name" value="Rev_trsase/Diguanyl_cyclase"/>
</dbReference>
<dbReference type="Pfam" id="PF13426">
    <property type="entry name" value="PAS_9"/>
    <property type="match status" value="1"/>
</dbReference>
<dbReference type="SMART" id="SM00091">
    <property type="entry name" value="PAS"/>
    <property type="match status" value="2"/>
</dbReference>
<feature type="domain" description="PAC" evidence="7">
    <location>
        <begin position="548"/>
        <end position="600"/>
    </location>
</feature>
<dbReference type="SMART" id="SM00086">
    <property type="entry name" value="PAC"/>
    <property type="match status" value="1"/>
</dbReference>
<keyword evidence="5" id="KW-0472">Membrane</keyword>
<protein>
    <recommendedName>
        <fullName evidence="2">cyclic-guanylate-specific phosphodiesterase</fullName>
        <ecNumber evidence="2">3.1.4.52</ecNumber>
    </recommendedName>
</protein>
<dbReference type="InterPro" id="IPR000014">
    <property type="entry name" value="PAS"/>
</dbReference>
<accession>A0A7W5K631</accession>
<dbReference type="Proteomes" id="UP000553442">
    <property type="component" value="Unassembled WGS sequence"/>
</dbReference>
<organism evidence="10 11">
    <name type="scientific">Halomonas campaniensis</name>
    <dbReference type="NCBI Taxonomy" id="213554"/>
    <lineage>
        <taxon>Bacteria</taxon>
        <taxon>Pseudomonadati</taxon>
        <taxon>Pseudomonadota</taxon>
        <taxon>Gammaproteobacteria</taxon>
        <taxon>Oceanospirillales</taxon>
        <taxon>Halomonadaceae</taxon>
        <taxon>Halomonas</taxon>
    </lineage>
</organism>
<dbReference type="SMART" id="SM00052">
    <property type="entry name" value="EAL"/>
    <property type="match status" value="1"/>
</dbReference>
<dbReference type="InterPro" id="IPR035919">
    <property type="entry name" value="EAL_sf"/>
</dbReference>
<dbReference type="PROSITE" id="PS50113">
    <property type="entry name" value="PAC"/>
    <property type="match status" value="1"/>
</dbReference>
<dbReference type="CDD" id="cd01949">
    <property type="entry name" value="GGDEF"/>
    <property type="match status" value="1"/>
</dbReference>
<feature type="domain" description="PAS" evidence="6">
    <location>
        <begin position="473"/>
        <end position="521"/>
    </location>
</feature>
<dbReference type="CDD" id="cd12914">
    <property type="entry name" value="PDC1_DGC_like"/>
    <property type="match status" value="1"/>
</dbReference>
<dbReference type="PROSITE" id="PS50112">
    <property type="entry name" value="PAS"/>
    <property type="match status" value="2"/>
</dbReference>
<dbReference type="InterPro" id="IPR029787">
    <property type="entry name" value="Nucleotide_cyclase"/>
</dbReference>
<dbReference type="InterPro" id="IPR000700">
    <property type="entry name" value="PAS-assoc_C"/>
</dbReference>
<feature type="domain" description="PAS" evidence="6">
    <location>
        <begin position="355"/>
        <end position="425"/>
    </location>
</feature>
<dbReference type="GO" id="GO:0071111">
    <property type="term" value="F:cyclic-guanylate-specific phosphodiesterase activity"/>
    <property type="evidence" value="ECO:0007669"/>
    <property type="project" value="UniProtKB-EC"/>
</dbReference>
<dbReference type="Pfam" id="PF08448">
    <property type="entry name" value="PAS_4"/>
    <property type="match status" value="1"/>
</dbReference>
<dbReference type="Gene3D" id="3.30.450.20">
    <property type="entry name" value="PAS domain"/>
    <property type="match status" value="4"/>
</dbReference>
<dbReference type="NCBIfam" id="TIGR00254">
    <property type="entry name" value="GGDEF"/>
    <property type="match status" value="1"/>
</dbReference>
<dbReference type="Pfam" id="PF00563">
    <property type="entry name" value="EAL"/>
    <property type="match status" value="1"/>
</dbReference>
<reference evidence="10 11" key="1">
    <citation type="submission" date="2020-08" db="EMBL/GenBank/DDBJ databases">
        <title>Genomic Encyclopedia of Archaeal and Bacterial Type Strains, Phase II (KMG-II): from individual species to whole genera.</title>
        <authorList>
            <person name="Goeker M."/>
        </authorList>
    </citation>
    <scope>NUCLEOTIDE SEQUENCE [LARGE SCALE GENOMIC DNA]</scope>
    <source>
        <strain evidence="10 11">5AG</strain>
    </source>
</reference>
<dbReference type="EC" id="3.1.4.52" evidence="2"/>
<comment type="cofactor">
    <cofactor evidence="1">
        <name>Mg(2+)</name>
        <dbReference type="ChEBI" id="CHEBI:18420"/>
    </cofactor>
</comment>
<evidence type="ECO:0000259" key="8">
    <source>
        <dbReference type="PROSITE" id="PS50883"/>
    </source>
</evidence>
<keyword evidence="5" id="KW-0812">Transmembrane</keyword>
<dbReference type="InterPro" id="IPR013656">
    <property type="entry name" value="PAS_4"/>
</dbReference>
<dbReference type="SUPFAM" id="SSF141868">
    <property type="entry name" value="EAL domain-like"/>
    <property type="match status" value="1"/>
</dbReference>
<dbReference type="CDD" id="cd12915">
    <property type="entry name" value="PDC2_DGC_like"/>
    <property type="match status" value="1"/>
</dbReference>
<dbReference type="CDD" id="cd01948">
    <property type="entry name" value="EAL"/>
    <property type="match status" value="1"/>
</dbReference>
<dbReference type="InterPro" id="IPR035965">
    <property type="entry name" value="PAS-like_dom_sf"/>
</dbReference>
<feature type="domain" description="EAL" evidence="8">
    <location>
        <begin position="779"/>
        <end position="1029"/>
    </location>
</feature>
<dbReference type="Gene3D" id="3.20.20.450">
    <property type="entry name" value="EAL domain"/>
    <property type="match status" value="1"/>
</dbReference>
<keyword evidence="3" id="KW-0973">c-di-GMP</keyword>
<dbReference type="Gene3D" id="3.30.70.270">
    <property type="match status" value="1"/>
</dbReference>
<evidence type="ECO:0000256" key="4">
    <source>
        <dbReference type="ARBA" id="ARBA00051114"/>
    </source>
</evidence>
<evidence type="ECO:0000259" key="6">
    <source>
        <dbReference type="PROSITE" id="PS50112"/>
    </source>
</evidence>
<evidence type="ECO:0000256" key="1">
    <source>
        <dbReference type="ARBA" id="ARBA00001946"/>
    </source>
</evidence>
<dbReference type="InterPro" id="IPR001610">
    <property type="entry name" value="PAC"/>
</dbReference>
<gene>
    <name evidence="10" type="ORF">BDK63_002980</name>
</gene>
<dbReference type="FunFam" id="3.20.20.450:FF:000001">
    <property type="entry name" value="Cyclic di-GMP phosphodiesterase yahA"/>
    <property type="match status" value="1"/>
</dbReference>
<evidence type="ECO:0000259" key="7">
    <source>
        <dbReference type="PROSITE" id="PS50113"/>
    </source>
</evidence>
<dbReference type="FunFam" id="3.30.70.270:FF:000001">
    <property type="entry name" value="Diguanylate cyclase domain protein"/>
    <property type="match status" value="1"/>
</dbReference>
<dbReference type="PANTHER" id="PTHR44757:SF2">
    <property type="entry name" value="BIOFILM ARCHITECTURE MAINTENANCE PROTEIN MBAA"/>
    <property type="match status" value="1"/>
</dbReference>
<dbReference type="CDD" id="cd00130">
    <property type="entry name" value="PAS"/>
    <property type="match status" value="2"/>
</dbReference>
<dbReference type="RefSeq" id="WP_246386176.1">
    <property type="nucleotide sequence ID" value="NZ_JACHZF010000023.1"/>
</dbReference>
<dbReference type="NCBIfam" id="TIGR00229">
    <property type="entry name" value="sensory_box"/>
    <property type="match status" value="2"/>
</dbReference>
<name>A0A7W5K631_9GAMM</name>
<comment type="caution">
    <text evidence="10">The sequence shown here is derived from an EMBL/GenBank/DDBJ whole genome shotgun (WGS) entry which is preliminary data.</text>
</comment>
<dbReference type="PROSITE" id="PS50883">
    <property type="entry name" value="EAL"/>
    <property type="match status" value="1"/>
</dbReference>
<comment type="catalytic activity">
    <reaction evidence="4">
        <text>3',3'-c-di-GMP + H2O = 5'-phosphoguanylyl(3'-&gt;5')guanosine + H(+)</text>
        <dbReference type="Rhea" id="RHEA:24902"/>
        <dbReference type="ChEBI" id="CHEBI:15377"/>
        <dbReference type="ChEBI" id="CHEBI:15378"/>
        <dbReference type="ChEBI" id="CHEBI:58754"/>
        <dbReference type="ChEBI" id="CHEBI:58805"/>
        <dbReference type="EC" id="3.1.4.52"/>
    </reaction>
    <physiologicalReaction direction="left-to-right" evidence="4">
        <dbReference type="Rhea" id="RHEA:24903"/>
    </physiologicalReaction>
</comment>
<keyword evidence="11" id="KW-1185">Reference proteome</keyword>
<dbReference type="InterPro" id="IPR052155">
    <property type="entry name" value="Biofilm_reg_signaling"/>
</dbReference>
<dbReference type="GO" id="GO:0071732">
    <property type="term" value="P:cellular response to nitric oxide"/>
    <property type="evidence" value="ECO:0007669"/>
    <property type="project" value="UniProtKB-ARBA"/>
</dbReference>
<dbReference type="PANTHER" id="PTHR44757">
    <property type="entry name" value="DIGUANYLATE CYCLASE DGCP"/>
    <property type="match status" value="1"/>
</dbReference>
<dbReference type="SUPFAM" id="SSF55073">
    <property type="entry name" value="Nucleotide cyclase"/>
    <property type="match status" value="1"/>
</dbReference>
<evidence type="ECO:0000256" key="5">
    <source>
        <dbReference type="SAM" id="Phobius"/>
    </source>
</evidence>
<evidence type="ECO:0000259" key="9">
    <source>
        <dbReference type="PROSITE" id="PS50887"/>
    </source>
</evidence>
<sequence>MSGDALTLQGQPGTGHARLRRRAMLFYLVALLAILLLFAGILWGQHHRDLEVGRERAVARADIVAEWVATTFAVSEHALGGLAQLLDDPLAPVVAGPALEPERLEARLAAQRDRLAFIDELSLVDASGRILASSAPWWPAGFDLSGRNFFTAFLDDPARDVLVTPLYWSPFGQAYHLVHARRLRDAAGRFIGVAALRLDPAIFGEALGRLDMTRGESIALLDTEMQLVARRPNVGGDGALAVMGRPVVEPLTRAFLDGGESQITLRTGSPLDGRERLYAMQRVADLPLAVVVGEEVEVILAGWWQRLWLLAGLFLLVAALGGWLLRHYLGRLMLERELQGRLREREEARREVQSREARLEALVGSMQDLIFVFDGEGRFVYVHAGDPDLLMTPPEALQGRHFREVLPAPMAEQLEAAFARVARTGRPTAYDYGLEVRGEARDFHTVLSPLVDHGQGRGGALAVVRDVTESRATEAQLRIAATAFETHLGMLITDAEGTILRVNDTFTRITGYAEAEVVGDNPRLLSSGRHDAAFYATLWARVAREGSWQGEIWNRRKSGEVYPEWLTISAVRNHAGELTHYVATFSDLTERKAAEHEIHQLAFYDPLTGLPNRRLLLDRLEGALKDSYRNGQLGALLFLDLDHFKRVNDTLGHHAGDQLLQQVASRFDEVLRETDTLARLGGDEFALLLHDLGQTEDEVARVAERVASKLLGVLQSPVRLGDESLMVTASIGITLFRDHETTLDEILQQADMALFQAKSAGRNALSFFDPEMQVRLQARARLEADLRLALPRDELRLHFQPQVDEGGAVCGVEALLRWQHPERGMVSPAAFIPLAEENRLIVPIGHWVIEAACRQLAAWAGDPRTALLTVSVNVSPRQFRDPGFVERVLAAVEASGAPPGRLKLEVTESLFLEERDEARDKMLRLRERGITFALDDFGTGYSSLSYLKRLPLDQLKIDQSFVRDLLEDEASMAIVASIIALSHSLKLEVVAEGVESEAQRAWLVAHGCRAFQGYLFGRPVPLEALALDA</sequence>
<evidence type="ECO:0000313" key="10">
    <source>
        <dbReference type="EMBL" id="MBB3332087.1"/>
    </source>
</evidence>
<evidence type="ECO:0000313" key="11">
    <source>
        <dbReference type="Proteomes" id="UP000553442"/>
    </source>
</evidence>
<evidence type="ECO:0000256" key="3">
    <source>
        <dbReference type="ARBA" id="ARBA00022636"/>
    </source>
</evidence>
<dbReference type="SUPFAM" id="SSF55785">
    <property type="entry name" value="PYP-like sensor domain (PAS domain)"/>
    <property type="match status" value="2"/>
</dbReference>
<feature type="transmembrane region" description="Helical" evidence="5">
    <location>
        <begin position="307"/>
        <end position="325"/>
    </location>
</feature>
<dbReference type="Pfam" id="PF00990">
    <property type="entry name" value="GGDEF"/>
    <property type="match status" value="1"/>
</dbReference>
<dbReference type="InterPro" id="IPR001633">
    <property type="entry name" value="EAL_dom"/>
</dbReference>
<dbReference type="AlphaFoldDB" id="A0A7W5K631"/>
<proteinExistence type="predicted"/>